<protein>
    <submittedName>
        <fullName evidence="1">2337_t:CDS:1</fullName>
    </submittedName>
</protein>
<organism evidence="1 2">
    <name type="scientific">Racocetra persica</name>
    <dbReference type="NCBI Taxonomy" id="160502"/>
    <lineage>
        <taxon>Eukaryota</taxon>
        <taxon>Fungi</taxon>
        <taxon>Fungi incertae sedis</taxon>
        <taxon>Mucoromycota</taxon>
        <taxon>Glomeromycotina</taxon>
        <taxon>Glomeromycetes</taxon>
        <taxon>Diversisporales</taxon>
        <taxon>Gigasporaceae</taxon>
        <taxon>Racocetra</taxon>
    </lineage>
</organism>
<dbReference type="EMBL" id="CAJVQC010148667">
    <property type="protein sequence ID" value="CAG8845866.1"/>
    <property type="molecule type" value="Genomic_DNA"/>
</dbReference>
<gene>
    <name evidence="1" type="ORF">RPERSI_LOCUS33858</name>
</gene>
<dbReference type="Proteomes" id="UP000789920">
    <property type="component" value="Unassembled WGS sequence"/>
</dbReference>
<keyword evidence="2" id="KW-1185">Reference proteome</keyword>
<reference evidence="1" key="1">
    <citation type="submission" date="2021-06" db="EMBL/GenBank/DDBJ databases">
        <authorList>
            <person name="Kallberg Y."/>
            <person name="Tangrot J."/>
            <person name="Rosling A."/>
        </authorList>
    </citation>
    <scope>NUCLEOTIDE SEQUENCE</scope>
    <source>
        <strain evidence="1">MA461A</strain>
    </source>
</reference>
<evidence type="ECO:0000313" key="1">
    <source>
        <dbReference type="EMBL" id="CAG8845866.1"/>
    </source>
</evidence>
<feature type="non-terminal residue" evidence="1">
    <location>
        <position position="40"/>
    </location>
</feature>
<comment type="caution">
    <text evidence="1">The sequence shown here is derived from an EMBL/GenBank/DDBJ whole genome shotgun (WGS) entry which is preliminary data.</text>
</comment>
<accession>A0ACA9SR07</accession>
<evidence type="ECO:0000313" key="2">
    <source>
        <dbReference type="Proteomes" id="UP000789920"/>
    </source>
</evidence>
<proteinExistence type="predicted"/>
<name>A0ACA9SR07_9GLOM</name>
<sequence>EEFNGNCRIELSNCRIVVGSHSDEITKPVLKKTIENGKRL</sequence>
<feature type="non-terminal residue" evidence="1">
    <location>
        <position position="1"/>
    </location>
</feature>